<reference evidence="2 4" key="1">
    <citation type="submission" date="2018-10" db="EMBL/GenBank/DDBJ databases">
        <title>Genomic Encyclopedia of Archaeal and Bacterial Type Strains, Phase II (KMG-II): from individual species to whole genera.</title>
        <authorList>
            <person name="Goeker M."/>
        </authorList>
    </citation>
    <scope>NUCLEOTIDE SEQUENCE [LARGE SCALE GENOMIC DNA]</scope>
    <source>
        <strain evidence="2 4">DSM 19624</strain>
    </source>
</reference>
<dbReference type="Proteomes" id="UP000273898">
    <property type="component" value="Unassembled WGS sequence"/>
</dbReference>
<gene>
    <name evidence="2" type="ORF">BCL90_2682</name>
    <name evidence="3" type="ORF">E3V97_03935</name>
</gene>
<dbReference type="EMBL" id="RCCK01000011">
    <property type="protein sequence ID" value="RLJ77586.1"/>
    <property type="molecule type" value="Genomic_DNA"/>
</dbReference>
<dbReference type="Proteomes" id="UP000297429">
    <property type="component" value="Unassembled WGS sequence"/>
</dbReference>
<sequence>MNSAFQTFLIYSSVVVIVPFLVAVIRFKKMDQAWRSLALLIFFDFLVEAIGHILYFLKISNHFLWPIFILIEFTLLARIYKSEFKKMAISRFIPIVTLLFIAYVIADWLMAPNDDLSALPHFTEGVLILLLVLCYYYKNLSSFIETQLERQPMFWLSTGLFIYFSANSVIFIFSNYIQMLSINFFNLIWFTHSIFNILLYIFYTLTVCLIPKKLNYNI</sequence>
<comment type="caution">
    <text evidence="2">The sequence shown here is derived from an EMBL/GenBank/DDBJ whole genome shotgun (WGS) entry which is preliminary data.</text>
</comment>
<evidence type="ECO:0000313" key="2">
    <source>
        <dbReference type="EMBL" id="RLJ77586.1"/>
    </source>
</evidence>
<proteinExistence type="predicted"/>
<keyword evidence="5" id="KW-1185">Reference proteome</keyword>
<reference evidence="3 5" key="2">
    <citation type="submission" date="2019-03" db="EMBL/GenBank/DDBJ databases">
        <authorList>
            <person name="He R.-H."/>
        </authorList>
    </citation>
    <scope>NUCLEOTIDE SEQUENCE [LARGE SCALE GENOMIC DNA]</scope>
    <source>
        <strain evidence="3 5">DSM 19624</strain>
    </source>
</reference>
<dbReference type="RefSeq" id="WP_121284330.1">
    <property type="nucleotide sequence ID" value="NZ_RCCK01000011.1"/>
</dbReference>
<accession>A0A497Y6I3</accession>
<feature type="transmembrane region" description="Helical" evidence="1">
    <location>
        <begin position="92"/>
        <end position="111"/>
    </location>
</feature>
<keyword evidence="1" id="KW-0812">Transmembrane</keyword>
<protein>
    <submittedName>
        <fullName evidence="2">Uncharacterized protein</fullName>
    </submittedName>
</protein>
<evidence type="ECO:0000313" key="5">
    <source>
        <dbReference type="Proteomes" id="UP000297429"/>
    </source>
</evidence>
<feature type="transmembrane region" description="Helical" evidence="1">
    <location>
        <begin position="189"/>
        <end position="210"/>
    </location>
</feature>
<name>A0A497Y6I3_9SPHI</name>
<evidence type="ECO:0000313" key="4">
    <source>
        <dbReference type="Proteomes" id="UP000273898"/>
    </source>
</evidence>
<feature type="transmembrane region" description="Helical" evidence="1">
    <location>
        <begin position="37"/>
        <end position="57"/>
    </location>
</feature>
<feature type="transmembrane region" description="Helical" evidence="1">
    <location>
        <begin position="117"/>
        <end position="137"/>
    </location>
</feature>
<evidence type="ECO:0000256" key="1">
    <source>
        <dbReference type="SAM" id="Phobius"/>
    </source>
</evidence>
<keyword evidence="1" id="KW-0472">Membrane</keyword>
<feature type="transmembrane region" description="Helical" evidence="1">
    <location>
        <begin position="6"/>
        <end position="25"/>
    </location>
</feature>
<dbReference type="EMBL" id="SOPX01000001">
    <property type="protein sequence ID" value="TFB33204.1"/>
    <property type="molecule type" value="Genomic_DNA"/>
</dbReference>
<dbReference type="AlphaFoldDB" id="A0A497Y6I3"/>
<feature type="transmembrane region" description="Helical" evidence="1">
    <location>
        <begin position="153"/>
        <end position="177"/>
    </location>
</feature>
<feature type="transmembrane region" description="Helical" evidence="1">
    <location>
        <begin position="63"/>
        <end position="80"/>
    </location>
</feature>
<evidence type="ECO:0000313" key="3">
    <source>
        <dbReference type="EMBL" id="TFB33204.1"/>
    </source>
</evidence>
<organism evidence="2 4">
    <name type="scientific">Pedobacter alluvionis</name>
    <dbReference type="NCBI Taxonomy" id="475253"/>
    <lineage>
        <taxon>Bacteria</taxon>
        <taxon>Pseudomonadati</taxon>
        <taxon>Bacteroidota</taxon>
        <taxon>Sphingobacteriia</taxon>
        <taxon>Sphingobacteriales</taxon>
        <taxon>Sphingobacteriaceae</taxon>
        <taxon>Pedobacter</taxon>
    </lineage>
</organism>
<keyword evidence="1" id="KW-1133">Transmembrane helix</keyword>
<dbReference type="OrthoDB" id="651989at2"/>